<comment type="caution">
    <text evidence="1">The sequence shown here is derived from an EMBL/GenBank/DDBJ whole genome shotgun (WGS) entry which is preliminary data.</text>
</comment>
<dbReference type="Gene3D" id="3.30.1460.10">
    <property type="match status" value="1"/>
</dbReference>
<evidence type="ECO:0008006" key="3">
    <source>
        <dbReference type="Google" id="ProtNLM"/>
    </source>
</evidence>
<name>A0A2W1JJ19_9CYAN</name>
<dbReference type="AlphaFoldDB" id="A0A2W1JJ19"/>
<dbReference type="RefSeq" id="WP_110987928.1">
    <property type="nucleotide sequence ID" value="NZ_CAWNWM010000016.1"/>
</dbReference>
<reference evidence="1 2" key="1">
    <citation type="journal article" date="2018" name="Sci. Rep.">
        <title>A novel species of the marine cyanobacterium Acaryochloris with a unique pigment content and lifestyle.</title>
        <authorList>
            <person name="Partensky F."/>
            <person name="Six C."/>
            <person name="Ratin M."/>
            <person name="Garczarek L."/>
            <person name="Vaulot D."/>
            <person name="Probert I."/>
            <person name="Calteau A."/>
            <person name="Gourvil P."/>
            <person name="Marie D."/>
            <person name="Grebert T."/>
            <person name="Bouchier C."/>
            <person name="Le Panse S."/>
            <person name="Gachenot M."/>
            <person name="Rodriguez F."/>
            <person name="Garrido J.L."/>
        </authorList>
    </citation>
    <scope>NUCLEOTIDE SEQUENCE [LARGE SCALE GENOMIC DNA]</scope>
    <source>
        <strain evidence="1 2">RCC1774</strain>
    </source>
</reference>
<dbReference type="EMBL" id="PQWO01000016">
    <property type="protein sequence ID" value="PZD71505.1"/>
    <property type="molecule type" value="Genomic_DNA"/>
</dbReference>
<organism evidence="1 2">
    <name type="scientific">Acaryochloris thomasi RCC1774</name>
    <dbReference type="NCBI Taxonomy" id="1764569"/>
    <lineage>
        <taxon>Bacteria</taxon>
        <taxon>Bacillati</taxon>
        <taxon>Cyanobacteriota</taxon>
        <taxon>Cyanophyceae</taxon>
        <taxon>Acaryochloridales</taxon>
        <taxon>Acaryochloridaceae</taxon>
        <taxon>Acaryochloris</taxon>
        <taxon>Acaryochloris thomasi</taxon>
    </lineage>
</organism>
<accession>A0A2W1JJ19</accession>
<dbReference type="SUPFAM" id="SSF69635">
    <property type="entry name" value="Type III secretory system chaperone-like"/>
    <property type="match status" value="1"/>
</dbReference>
<evidence type="ECO:0000313" key="2">
    <source>
        <dbReference type="Proteomes" id="UP000248857"/>
    </source>
</evidence>
<gene>
    <name evidence="1" type="ORF">C1752_06125</name>
</gene>
<dbReference type="Pfam" id="PF10722">
    <property type="entry name" value="YbjN"/>
    <property type="match status" value="1"/>
</dbReference>
<sequence length="154" mass="17127">MQTYDSDIATVDLTETDVNNNYVEVIETVISSLDQEHSSLVNRTQAGHLWKFKYGSVEVFIQLTGSTDEDTFTVWSPVLALPVQNEAGLMRKLMELNWMGTFEARFGIFKDSIVVVTSRSVADLSPGEMSHLITIVATIADDYDDELVAEFPAA</sequence>
<dbReference type="OrthoDB" id="424058at2"/>
<dbReference type="CDD" id="cd17036">
    <property type="entry name" value="T3SC_YbjN-like_1"/>
    <property type="match status" value="1"/>
</dbReference>
<protein>
    <recommendedName>
        <fullName evidence="3">YbjN domain-containing protein</fullName>
    </recommendedName>
</protein>
<dbReference type="Proteomes" id="UP000248857">
    <property type="component" value="Unassembled WGS sequence"/>
</dbReference>
<proteinExistence type="predicted"/>
<dbReference type="InterPro" id="IPR019660">
    <property type="entry name" value="Put_sensory_transdc_reg_YbjN"/>
</dbReference>
<evidence type="ECO:0000313" key="1">
    <source>
        <dbReference type="EMBL" id="PZD71505.1"/>
    </source>
</evidence>
<keyword evidence="2" id="KW-1185">Reference proteome</keyword>